<name>A0A428U775_9HYPO</name>
<dbReference type="EMBL" id="NIZV01000089">
    <property type="protein sequence ID" value="RSM10161.1"/>
    <property type="molecule type" value="Genomic_DNA"/>
</dbReference>
<proteinExistence type="predicted"/>
<evidence type="ECO:0000313" key="2">
    <source>
        <dbReference type="Proteomes" id="UP000288429"/>
    </source>
</evidence>
<dbReference type="Proteomes" id="UP000288429">
    <property type="component" value="Unassembled WGS sequence"/>
</dbReference>
<reference evidence="1 2" key="1">
    <citation type="submission" date="2017-06" db="EMBL/GenBank/DDBJ databases">
        <title>Cmopartive genomic analysis of Ambrosia Fusariam Clade fungi.</title>
        <authorList>
            <person name="Stajich J.E."/>
            <person name="Carrillo J."/>
            <person name="Kijimoto T."/>
            <person name="Eskalen A."/>
            <person name="O'Donnell K."/>
            <person name="Kasson M."/>
        </authorList>
    </citation>
    <scope>NUCLEOTIDE SEQUENCE [LARGE SCALE GENOMIC DNA]</scope>
    <source>
        <strain evidence="1 2">NRRL 20438</strain>
    </source>
</reference>
<keyword evidence="2" id="KW-1185">Reference proteome</keyword>
<protein>
    <submittedName>
        <fullName evidence="1">Uncharacterized protein</fullName>
    </submittedName>
</protein>
<accession>A0A428U775</accession>
<evidence type="ECO:0000313" key="1">
    <source>
        <dbReference type="EMBL" id="RSM10161.1"/>
    </source>
</evidence>
<sequence length="89" mass="9710">MDVDAGRIIDDDGNQRHWPDVASTLGNEAPMFMTISMFGLASVYKDEASAGGQGDTIVETLRFGVDGIRNYCPTREREEKHSDLGTSDA</sequence>
<comment type="caution">
    <text evidence="1">The sequence shown here is derived from an EMBL/GenBank/DDBJ whole genome shotgun (WGS) entry which is preliminary data.</text>
</comment>
<dbReference type="AlphaFoldDB" id="A0A428U775"/>
<gene>
    <name evidence="1" type="ORF">CDV31_007344</name>
</gene>
<organism evidence="1 2">
    <name type="scientific">Fusarium ambrosium</name>
    <dbReference type="NCBI Taxonomy" id="131363"/>
    <lineage>
        <taxon>Eukaryota</taxon>
        <taxon>Fungi</taxon>
        <taxon>Dikarya</taxon>
        <taxon>Ascomycota</taxon>
        <taxon>Pezizomycotina</taxon>
        <taxon>Sordariomycetes</taxon>
        <taxon>Hypocreomycetidae</taxon>
        <taxon>Hypocreales</taxon>
        <taxon>Nectriaceae</taxon>
        <taxon>Fusarium</taxon>
        <taxon>Fusarium solani species complex</taxon>
    </lineage>
</organism>